<gene>
    <name evidence="2" type="primary">Dgri\GH15283</name>
    <name evidence="2" type="ORF">Dgri_GH15283</name>
</gene>
<proteinExistence type="predicted"/>
<feature type="region of interest" description="Disordered" evidence="1">
    <location>
        <begin position="1"/>
        <end position="48"/>
    </location>
</feature>
<reference evidence="2 3" key="1">
    <citation type="journal article" date="2007" name="Nature">
        <title>Evolution of genes and genomes on the Drosophila phylogeny.</title>
        <authorList>
            <consortium name="Drosophila 12 Genomes Consortium"/>
            <person name="Clark A.G."/>
            <person name="Eisen M.B."/>
            <person name="Smith D.R."/>
            <person name="Bergman C.M."/>
            <person name="Oliver B."/>
            <person name="Markow T.A."/>
            <person name="Kaufman T.C."/>
            <person name="Kellis M."/>
            <person name="Gelbart W."/>
            <person name="Iyer V.N."/>
            <person name="Pollard D.A."/>
            <person name="Sackton T.B."/>
            <person name="Larracuente A.M."/>
            <person name="Singh N.D."/>
            <person name="Abad J.P."/>
            <person name="Abt D.N."/>
            <person name="Adryan B."/>
            <person name="Aguade M."/>
            <person name="Akashi H."/>
            <person name="Anderson W.W."/>
            <person name="Aquadro C.F."/>
            <person name="Ardell D.H."/>
            <person name="Arguello R."/>
            <person name="Artieri C.G."/>
            <person name="Barbash D.A."/>
            <person name="Barker D."/>
            <person name="Barsanti P."/>
            <person name="Batterham P."/>
            <person name="Batzoglou S."/>
            <person name="Begun D."/>
            <person name="Bhutkar A."/>
            <person name="Blanco E."/>
            <person name="Bosak S.A."/>
            <person name="Bradley R.K."/>
            <person name="Brand A.D."/>
            <person name="Brent M.R."/>
            <person name="Brooks A.N."/>
            <person name="Brown R.H."/>
            <person name="Butlin R.K."/>
            <person name="Caggese C."/>
            <person name="Calvi B.R."/>
            <person name="Bernardo de Carvalho A."/>
            <person name="Caspi A."/>
            <person name="Castrezana S."/>
            <person name="Celniker S.E."/>
            <person name="Chang J.L."/>
            <person name="Chapple C."/>
            <person name="Chatterji S."/>
            <person name="Chinwalla A."/>
            <person name="Civetta A."/>
            <person name="Clifton S.W."/>
            <person name="Comeron J.M."/>
            <person name="Costello J.C."/>
            <person name="Coyne J.A."/>
            <person name="Daub J."/>
            <person name="David R.G."/>
            <person name="Delcher A.L."/>
            <person name="Delehaunty K."/>
            <person name="Do C.B."/>
            <person name="Ebling H."/>
            <person name="Edwards K."/>
            <person name="Eickbush T."/>
            <person name="Evans J.D."/>
            <person name="Filipski A."/>
            <person name="Findeiss S."/>
            <person name="Freyhult E."/>
            <person name="Fulton L."/>
            <person name="Fulton R."/>
            <person name="Garcia A.C."/>
            <person name="Gardiner A."/>
            <person name="Garfield D.A."/>
            <person name="Garvin B.E."/>
            <person name="Gibson G."/>
            <person name="Gilbert D."/>
            <person name="Gnerre S."/>
            <person name="Godfrey J."/>
            <person name="Good R."/>
            <person name="Gotea V."/>
            <person name="Gravely B."/>
            <person name="Greenberg A.J."/>
            <person name="Griffiths-Jones S."/>
            <person name="Gross S."/>
            <person name="Guigo R."/>
            <person name="Gustafson E.A."/>
            <person name="Haerty W."/>
            <person name="Hahn M.W."/>
            <person name="Halligan D.L."/>
            <person name="Halpern A.L."/>
            <person name="Halter G.M."/>
            <person name="Han M.V."/>
            <person name="Heger A."/>
            <person name="Hillier L."/>
            <person name="Hinrichs A.S."/>
            <person name="Holmes I."/>
            <person name="Hoskins R.A."/>
            <person name="Hubisz M.J."/>
            <person name="Hultmark D."/>
            <person name="Huntley M.A."/>
            <person name="Jaffe D.B."/>
            <person name="Jagadeeshan S."/>
            <person name="Jeck W.R."/>
            <person name="Johnson J."/>
            <person name="Jones C.D."/>
            <person name="Jordan W.C."/>
            <person name="Karpen G.H."/>
            <person name="Kataoka E."/>
            <person name="Keightley P.D."/>
            <person name="Kheradpour P."/>
            <person name="Kirkness E.F."/>
            <person name="Koerich L.B."/>
            <person name="Kristiansen K."/>
            <person name="Kudrna D."/>
            <person name="Kulathinal R.J."/>
            <person name="Kumar S."/>
            <person name="Kwok R."/>
            <person name="Lander E."/>
            <person name="Langley C.H."/>
            <person name="Lapoint R."/>
            <person name="Lazzaro B.P."/>
            <person name="Lee S.J."/>
            <person name="Levesque L."/>
            <person name="Li R."/>
            <person name="Lin C.F."/>
            <person name="Lin M.F."/>
            <person name="Lindblad-Toh K."/>
            <person name="Llopart A."/>
            <person name="Long M."/>
            <person name="Low L."/>
            <person name="Lozovsky E."/>
            <person name="Lu J."/>
            <person name="Luo M."/>
            <person name="Machado C.A."/>
            <person name="Makalowski W."/>
            <person name="Marzo M."/>
            <person name="Matsuda M."/>
            <person name="Matzkin L."/>
            <person name="McAllister B."/>
            <person name="McBride C.S."/>
            <person name="McKernan B."/>
            <person name="McKernan K."/>
            <person name="Mendez-Lago M."/>
            <person name="Minx P."/>
            <person name="Mollenhauer M.U."/>
            <person name="Montooth K."/>
            <person name="Mount S.M."/>
            <person name="Mu X."/>
            <person name="Myers E."/>
            <person name="Negre B."/>
            <person name="Newfeld S."/>
            <person name="Nielsen R."/>
            <person name="Noor M.A."/>
            <person name="O'Grady P."/>
            <person name="Pachter L."/>
            <person name="Papaceit M."/>
            <person name="Parisi M.J."/>
            <person name="Parisi M."/>
            <person name="Parts L."/>
            <person name="Pedersen J.S."/>
            <person name="Pesole G."/>
            <person name="Phillippy A.M."/>
            <person name="Ponting C.P."/>
            <person name="Pop M."/>
            <person name="Porcelli D."/>
            <person name="Powell J.R."/>
            <person name="Prohaska S."/>
            <person name="Pruitt K."/>
            <person name="Puig M."/>
            <person name="Quesneville H."/>
            <person name="Ram K.R."/>
            <person name="Rand D."/>
            <person name="Rasmussen M.D."/>
            <person name="Reed L.K."/>
            <person name="Reenan R."/>
            <person name="Reily A."/>
            <person name="Remington K.A."/>
            <person name="Rieger T.T."/>
            <person name="Ritchie M.G."/>
            <person name="Robin C."/>
            <person name="Rogers Y.H."/>
            <person name="Rohde C."/>
            <person name="Rozas J."/>
            <person name="Rubenfield M.J."/>
            <person name="Ruiz A."/>
            <person name="Russo S."/>
            <person name="Salzberg S.L."/>
            <person name="Sanchez-Gracia A."/>
            <person name="Saranga D.J."/>
            <person name="Sato H."/>
            <person name="Schaeffer S.W."/>
            <person name="Schatz M.C."/>
            <person name="Schlenke T."/>
            <person name="Schwartz R."/>
            <person name="Segarra C."/>
            <person name="Singh R.S."/>
            <person name="Sirot L."/>
            <person name="Sirota M."/>
            <person name="Sisneros N.B."/>
            <person name="Smith C.D."/>
            <person name="Smith T.F."/>
            <person name="Spieth J."/>
            <person name="Stage D.E."/>
            <person name="Stark A."/>
            <person name="Stephan W."/>
            <person name="Strausberg R.L."/>
            <person name="Strempel S."/>
            <person name="Sturgill D."/>
            <person name="Sutton G."/>
            <person name="Sutton G.G."/>
            <person name="Tao W."/>
            <person name="Teichmann S."/>
            <person name="Tobari Y.N."/>
            <person name="Tomimura Y."/>
            <person name="Tsolas J.M."/>
            <person name="Valente V.L."/>
            <person name="Venter E."/>
            <person name="Venter J.C."/>
            <person name="Vicario S."/>
            <person name="Vieira F.G."/>
            <person name="Vilella A.J."/>
            <person name="Villasante A."/>
            <person name="Walenz B."/>
            <person name="Wang J."/>
            <person name="Wasserman M."/>
            <person name="Watts T."/>
            <person name="Wilson D."/>
            <person name="Wilson R.K."/>
            <person name="Wing R.A."/>
            <person name="Wolfner M.F."/>
            <person name="Wong A."/>
            <person name="Wong G.K."/>
            <person name="Wu C.I."/>
            <person name="Wu G."/>
            <person name="Yamamoto D."/>
            <person name="Yang H.P."/>
            <person name="Yang S.P."/>
            <person name="Yorke J.A."/>
            <person name="Yoshida K."/>
            <person name="Zdobnov E."/>
            <person name="Zhang P."/>
            <person name="Zhang Y."/>
            <person name="Zimin A.V."/>
            <person name="Baldwin J."/>
            <person name="Abdouelleil A."/>
            <person name="Abdulkadir J."/>
            <person name="Abebe A."/>
            <person name="Abera B."/>
            <person name="Abreu J."/>
            <person name="Acer S.C."/>
            <person name="Aftuck L."/>
            <person name="Alexander A."/>
            <person name="An P."/>
            <person name="Anderson E."/>
            <person name="Anderson S."/>
            <person name="Arachi H."/>
            <person name="Azer M."/>
            <person name="Bachantsang P."/>
            <person name="Barry A."/>
            <person name="Bayul T."/>
            <person name="Berlin A."/>
            <person name="Bessette D."/>
            <person name="Bloom T."/>
            <person name="Blye J."/>
            <person name="Boguslavskiy L."/>
            <person name="Bonnet C."/>
            <person name="Boukhgalter B."/>
            <person name="Bourzgui I."/>
            <person name="Brown A."/>
            <person name="Cahill P."/>
            <person name="Channer S."/>
            <person name="Cheshatsang Y."/>
            <person name="Chuda L."/>
            <person name="Citroen M."/>
            <person name="Collymore A."/>
            <person name="Cooke P."/>
            <person name="Costello M."/>
            <person name="D'Aco K."/>
            <person name="Daza R."/>
            <person name="De Haan G."/>
            <person name="DeGray S."/>
            <person name="DeMaso C."/>
            <person name="Dhargay N."/>
            <person name="Dooley K."/>
            <person name="Dooley E."/>
            <person name="Doricent M."/>
            <person name="Dorje P."/>
            <person name="Dorjee K."/>
            <person name="Dupes A."/>
            <person name="Elong R."/>
            <person name="Falk J."/>
            <person name="Farina A."/>
            <person name="Faro S."/>
            <person name="Ferguson D."/>
            <person name="Fisher S."/>
            <person name="Foley C.D."/>
            <person name="Franke A."/>
            <person name="Friedrich D."/>
            <person name="Gadbois L."/>
            <person name="Gearin G."/>
            <person name="Gearin C.R."/>
            <person name="Giannoukos G."/>
            <person name="Goode T."/>
            <person name="Graham J."/>
            <person name="Grandbois E."/>
            <person name="Grewal S."/>
            <person name="Gyaltsen K."/>
            <person name="Hafez N."/>
            <person name="Hagos B."/>
            <person name="Hall J."/>
            <person name="Henson C."/>
            <person name="Hollinger A."/>
            <person name="Honan T."/>
            <person name="Huard M.D."/>
            <person name="Hughes L."/>
            <person name="Hurhula B."/>
            <person name="Husby M.E."/>
            <person name="Kamat A."/>
            <person name="Kanga B."/>
            <person name="Kashin S."/>
            <person name="Khazanovich D."/>
            <person name="Kisner P."/>
            <person name="Lance K."/>
            <person name="Lara M."/>
            <person name="Lee W."/>
            <person name="Lennon N."/>
            <person name="Letendre F."/>
            <person name="LeVine R."/>
            <person name="Lipovsky A."/>
            <person name="Liu X."/>
            <person name="Liu J."/>
            <person name="Liu S."/>
            <person name="Lokyitsang T."/>
            <person name="Lokyitsang Y."/>
            <person name="Lubonja R."/>
            <person name="Lui A."/>
            <person name="MacDonald P."/>
            <person name="Magnisalis V."/>
            <person name="Maru K."/>
            <person name="Matthews C."/>
            <person name="McCusker W."/>
            <person name="McDonough S."/>
            <person name="Mehta T."/>
            <person name="Meldrim J."/>
            <person name="Meneus L."/>
            <person name="Mihai O."/>
            <person name="Mihalev A."/>
            <person name="Mihova T."/>
            <person name="Mittelman R."/>
            <person name="Mlenga V."/>
            <person name="Montmayeur A."/>
            <person name="Mulrain L."/>
            <person name="Navidi A."/>
            <person name="Naylor J."/>
            <person name="Negash T."/>
            <person name="Nguyen T."/>
            <person name="Nguyen N."/>
            <person name="Nicol R."/>
            <person name="Norbu C."/>
            <person name="Norbu N."/>
            <person name="Novod N."/>
            <person name="O'Neill B."/>
            <person name="Osman S."/>
            <person name="Markiewicz E."/>
            <person name="Oyono O.L."/>
            <person name="Patti C."/>
            <person name="Phunkhang P."/>
            <person name="Pierre F."/>
            <person name="Priest M."/>
            <person name="Raghuraman S."/>
            <person name="Rege F."/>
            <person name="Reyes R."/>
            <person name="Rise C."/>
            <person name="Rogov P."/>
            <person name="Ross K."/>
            <person name="Ryan E."/>
            <person name="Settipalli S."/>
            <person name="Shea T."/>
            <person name="Sherpa N."/>
            <person name="Shi L."/>
            <person name="Shih D."/>
            <person name="Sparrow T."/>
            <person name="Spaulding J."/>
            <person name="Stalker J."/>
            <person name="Stange-Thomann N."/>
            <person name="Stavropoulos S."/>
            <person name="Stone C."/>
            <person name="Strader C."/>
            <person name="Tesfaye S."/>
            <person name="Thomson T."/>
            <person name="Thoulutsang Y."/>
            <person name="Thoulutsang D."/>
            <person name="Topham K."/>
            <person name="Topping I."/>
            <person name="Tsamla T."/>
            <person name="Vassiliev H."/>
            <person name="Vo A."/>
            <person name="Wangchuk T."/>
            <person name="Wangdi T."/>
            <person name="Weiand M."/>
            <person name="Wilkinson J."/>
            <person name="Wilson A."/>
            <person name="Yadav S."/>
            <person name="Young G."/>
            <person name="Yu Q."/>
            <person name="Zembek L."/>
            <person name="Zhong D."/>
            <person name="Zimmer A."/>
            <person name="Zwirko Z."/>
            <person name="Jaffe D.B."/>
            <person name="Alvarez P."/>
            <person name="Brockman W."/>
            <person name="Butler J."/>
            <person name="Chin C."/>
            <person name="Gnerre S."/>
            <person name="Grabherr M."/>
            <person name="Kleber M."/>
            <person name="Mauceli E."/>
            <person name="MacCallum I."/>
        </authorList>
    </citation>
    <scope>NUCLEOTIDE SEQUENCE [LARGE SCALE GENOMIC DNA]</scope>
    <source>
        <strain evidence="3">Tucson 15287-2541.00</strain>
    </source>
</reference>
<protein>
    <submittedName>
        <fullName evidence="2">GH15283</fullName>
    </submittedName>
</protein>
<evidence type="ECO:0000256" key="1">
    <source>
        <dbReference type="SAM" id="MobiDB-lite"/>
    </source>
</evidence>
<dbReference type="Proteomes" id="UP000001070">
    <property type="component" value="Unassembled WGS sequence"/>
</dbReference>
<dbReference type="AlphaFoldDB" id="B4IWZ2"/>
<dbReference type="eggNOG" id="ENOG502T70X">
    <property type="taxonomic scope" value="Eukaryota"/>
</dbReference>
<name>B4IWZ2_DROGR</name>
<dbReference type="EMBL" id="CH916366">
    <property type="protein sequence ID" value="EDV96298.1"/>
    <property type="molecule type" value="Genomic_DNA"/>
</dbReference>
<evidence type="ECO:0000313" key="2">
    <source>
        <dbReference type="EMBL" id="EDV96298.1"/>
    </source>
</evidence>
<evidence type="ECO:0000313" key="3">
    <source>
        <dbReference type="Proteomes" id="UP000001070"/>
    </source>
</evidence>
<accession>B4IWZ2</accession>
<sequence>MPTRHKDRTSNTHQQQHHSSNHTNNNNNYNSKHRGTQRYNLNKFENDDELKDYKSKIKNKYNIDYDHSLDEEYEIIDAIE</sequence>
<dbReference type="HOGENOM" id="CLU_2592271_0_0_1"/>
<feature type="compositionally biased region" description="Low complexity" evidence="1">
    <location>
        <begin position="21"/>
        <end position="30"/>
    </location>
</feature>
<organism evidence="3">
    <name type="scientific">Drosophila grimshawi</name>
    <name type="common">Hawaiian fruit fly</name>
    <name type="synonym">Idiomyia grimshawi</name>
    <dbReference type="NCBI Taxonomy" id="7222"/>
    <lineage>
        <taxon>Eukaryota</taxon>
        <taxon>Metazoa</taxon>
        <taxon>Ecdysozoa</taxon>
        <taxon>Arthropoda</taxon>
        <taxon>Hexapoda</taxon>
        <taxon>Insecta</taxon>
        <taxon>Pterygota</taxon>
        <taxon>Neoptera</taxon>
        <taxon>Endopterygota</taxon>
        <taxon>Diptera</taxon>
        <taxon>Brachycera</taxon>
        <taxon>Muscomorpha</taxon>
        <taxon>Ephydroidea</taxon>
        <taxon>Drosophilidae</taxon>
        <taxon>Drosophila</taxon>
        <taxon>Hawaiian Drosophila</taxon>
    </lineage>
</organism>
<keyword evidence="3" id="KW-1185">Reference proteome</keyword>